<dbReference type="InterPro" id="IPR036291">
    <property type="entry name" value="NAD(P)-bd_dom_sf"/>
</dbReference>
<gene>
    <name evidence="2" type="ORF">VKT23_001857</name>
</gene>
<sequence length="252" mass="27341">MPSILVLGGHGKIALRLTKILAAQNHIVTSIIRNKDHAQEIQQLAPAQNPSLVKPVVASIEDTNDDAARKLMEGIDWVVWSAGAGGKGGAERTKAVDEYAAKKFIRAALDAPSVKKFLMVSASCARRSPASYWDEEDVEQYKKAWEAIPVYCEAKTNADEYLFEESRKTQKGDWEDIHLRPGALTDEPGTGKVSLGRARQAGSITRDDVAAVAAELLQKGNAGGLWIDLIQGEDPIPTAVEKVVSQRVTAKE</sequence>
<keyword evidence="3" id="KW-1185">Reference proteome</keyword>
<comment type="caution">
    <text evidence="2">The sequence shown here is derived from an EMBL/GenBank/DDBJ whole genome shotgun (WGS) entry which is preliminary data.</text>
</comment>
<feature type="domain" description="NAD(P)-binding" evidence="1">
    <location>
        <begin position="8"/>
        <end position="218"/>
    </location>
</feature>
<dbReference type="EMBL" id="JBANRG010000002">
    <property type="protein sequence ID" value="KAK7470431.1"/>
    <property type="molecule type" value="Genomic_DNA"/>
</dbReference>
<evidence type="ECO:0000313" key="3">
    <source>
        <dbReference type="Proteomes" id="UP001498398"/>
    </source>
</evidence>
<evidence type="ECO:0000259" key="1">
    <source>
        <dbReference type="Pfam" id="PF13460"/>
    </source>
</evidence>
<dbReference type="SUPFAM" id="SSF51735">
    <property type="entry name" value="NAD(P)-binding Rossmann-fold domains"/>
    <property type="match status" value="1"/>
</dbReference>
<organism evidence="2 3">
    <name type="scientific">Marasmiellus scandens</name>
    <dbReference type="NCBI Taxonomy" id="2682957"/>
    <lineage>
        <taxon>Eukaryota</taxon>
        <taxon>Fungi</taxon>
        <taxon>Dikarya</taxon>
        <taxon>Basidiomycota</taxon>
        <taxon>Agaricomycotina</taxon>
        <taxon>Agaricomycetes</taxon>
        <taxon>Agaricomycetidae</taxon>
        <taxon>Agaricales</taxon>
        <taxon>Marasmiineae</taxon>
        <taxon>Omphalotaceae</taxon>
        <taxon>Marasmiellus</taxon>
    </lineage>
</organism>
<dbReference type="InterPro" id="IPR016040">
    <property type="entry name" value="NAD(P)-bd_dom"/>
</dbReference>
<dbReference type="PANTHER" id="PTHR15020">
    <property type="entry name" value="FLAVIN REDUCTASE-RELATED"/>
    <property type="match status" value="1"/>
</dbReference>
<name>A0ABR1K6C0_9AGAR</name>
<dbReference type="Proteomes" id="UP001498398">
    <property type="component" value="Unassembled WGS sequence"/>
</dbReference>
<dbReference type="Pfam" id="PF13460">
    <property type="entry name" value="NAD_binding_10"/>
    <property type="match status" value="1"/>
</dbReference>
<reference evidence="2 3" key="1">
    <citation type="submission" date="2024-01" db="EMBL/GenBank/DDBJ databases">
        <title>A draft genome for the cacao thread blight pathogen Marasmiellus scandens.</title>
        <authorList>
            <person name="Baruah I.K."/>
            <person name="Leung J."/>
            <person name="Bukari Y."/>
            <person name="Amoako-Attah I."/>
            <person name="Meinhardt L.W."/>
            <person name="Bailey B.A."/>
            <person name="Cohen S.P."/>
        </authorList>
    </citation>
    <scope>NUCLEOTIDE SEQUENCE [LARGE SCALE GENOMIC DNA]</scope>
    <source>
        <strain evidence="2 3">GH-19</strain>
    </source>
</reference>
<proteinExistence type="predicted"/>
<dbReference type="PANTHER" id="PTHR15020:SF50">
    <property type="entry name" value="UPF0659 PROTEIN YMR090W"/>
    <property type="match status" value="1"/>
</dbReference>
<protein>
    <recommendedName>
        <fullName evidence="1">NAD(P)-binding domain-containing protein</fullName>
    </recommendedName>
</protein>
<dbReference type="Gene3D" id="3.40.50.720">
    <property type="entry name" value="NAD(P)-binding Rossmann-like Domain"/>
    <property type="match status" value="1"/>
</dbReference>
<evidence type="ECO:0000313" key="2">
    <source>
        <dbReference type="EMBL" id="KAK7470431.1"/>
    </source>
</evidence>
<accession>A0ABR1K6C0</accession>